<proteinExistence type="predicted"/>
<evidence type="ECO:0000313" key="3">
    <source>
        <dbReference type="Proteomes" id="UP000694415"/>
    </source>
</evidence>
<feature type="region of interest" description="Disordered" evidence="1">
    <location>
        <begin position="169"/>
        <end position="191"/>
    </location>
</feature>
<dbReference type="PANTHER" id="PTHR13361:SF1">
    <property type="entry name" value="WW DOMAIN-BINDING PROTEIN 11"/>
    <property type="match status" value="1"/>
</dbReference>
<dbReference type="GO" id="GO:0005681">
    <property type="term" value="C:spliceosomal complex"/>
    <property type="evidence" value="ECO:0007669"/>
    <property type="project" value="TreeGrafter"/>
</dbReference>
<keyword evidence="3" id="KW-1185">Reference proteome</keyword>
<reference evidence="2" key="1">
    <citation type="submission" date="2025-08" db="UniProtKB">
        <authorList>
            <consortium name="Ensembl"/>
        </authorList>
    </citation>
    <scope>IDENTIFICATION</scope>
</reference>
<dbReference type="PANTHER" id="PTHR13361">
    <property type="entry name" value="WW DOMAIN-BINDING PROTEIN 11"/>
    <property type="match status" value="1"/>
</dbReference>
<dbReference type="Proteomes" id="UP000694415">
    <property type="component" value="Unplaced"/>
</dbReference>
<accession>A0A8C6I6R8</accession>
<protein>
    <submittedName>
        <fullName evidence="2">Uncharacterized protein</fullName>
    </submittedName>
</protein>
<dbReference type="Ensembl" id="ENSMSIT00000040385.1">
    <property type="protein sequence ID" value="ENSMSIP00000032018.1"/>
    <property type="gene ID" value="ENSMSIG00000026814.1"/>
</dbReference>
<evidence type="ECO:0000256" key="1">
    <source>
        <dbReference type="SAM" id="MobiDB-lite"/>
    </source>
</evidence>
<dbReference type="GeneTree" id="ENSGT00940000162350"/>
<organism evidence="2 3">
    <name type="scientific">Mus spicilegus</name>
    <name type="common">Mound-building mouse</name>
    <dbReference type="NCBI Taxonomy" id="10103"/>
    <lineage>
        <taxon>Eukaryota</taxon>
        <taxon>Metazoa</taxon>
        <taxon>Chordata</taxon>
        <taxon>Craniata</taxon>
        <taxon>Vertebrata</taxon>
        <taxon>Euteleostomi</taxon>
        <taxon>Mammalia</taxon>
        <taxon>Eutheria</taxon>
        <taxon>Euarchontoglires</taxon>
        <taxon>Glires</taxon>
        <taxon>Rodentia</taxon>
        <taxon>Myomorpha</taxon>
        <taxon>Muroidea</taxon>
        <taxon>Muridae</taxon>
        <taxon>Murinae</taxon>
        <taxon>Mus</taxon>
        <taxon>Mus</taxon>
    </lineage>
</organism>
<name>A0A8C6I6R8_MUSSI</name>
<reference evidence="2" key="2">
    <citation type="submission" date="2025-09" db="UniProtKB">
        <authorList>
            <consortium name="Ensembl"/>
        </authorList>
    </citation>
    <scope>IDENTIFICATION</scope>
</reference>
<dbReference type="AlphaFoldDB" id="A0A8C6I6R8"/>
<evidence type="ECO:0000313" key="2">
    <source>
        <dbReference type="Ensembl" id="ENSMSIP00000032018.1"/>
    </source>
</evidence>
<sequence length="191" mass="22014">MGRKSTSSTKSGNFINPIENKKQCIMVRAAILKMKNPKQITRDMGKLNEMGFNPVQQPQLNEKVLKDKREELLETFELLYEEENPDIYEESRKLEVEYEQKKAQLSKYFDAFKNAQVMMMSRPAPVKMKAIPRTWIEISMVIVVRLTDRTQRVTGMSLGTAITVSTTMMSRRSQVSESDLQISLGNQGRRT</sequence>